<evidence type="ECO:0000313" key="3">
    <source>
        <dbReference type="Proteomes" id="UP000050761"/>
    </source>
</evidence>
<accession>A0A183FVA0</accession>
<dbReference type="PANTHER" id="PTHR23021">
    <property type="entry name" value="SERPENTINE RECEPTOR, CLASS T"/>
    <property type="match status" value="1"/>
</dbReference>
<dbReference type="Proteomes" id="UP000050761">
    <property type="component" value="Unassembled WGS sequence"/>
</dbReference>
<gene>
    <name evidence="2" type="ORF">HPBE_LOCUS12213</name>
</gene>
<keyword evidence="1" id="KW-0812">Transmembrane</keyword>
<keyword evidence="1" id="KW-1133">Transmembrane helix</keyword>
<evidence type="ECO:0000313" key="4">
    <source>
        <dbReference type="WBParaSite" id="HPBE_0001221201-mRNA-1"/>
    </source>
</evidence>
<dbReference type="PANTHER" id="PTHR23021:SF11">
    <property type="entry name" value="SERPENTINE RECEPTOR, CLASS T"/>
    <property type="match status" value="1"/>
</dbReference>
<evidence type="ECO:0000313" key="2">
    <source>
        <dbReference type="EMBL" id="VDO91317.1"/>
    </source>
</evidence>
<dbReference type="InterPro" id="IPR019425">
    <property type="entry name" value="7TM_GPCR_serpentine_rcpt_Srt"/>
</dbReference>
<dbReference type="Pfam" id="PF10321">
    <property type="entry name" value="7TM_GPCR_Srt"/>
    <property type="match status" value="2"/>
</dbReference>
<evidence type="ECO:0000256" key="1">
    <source>
        <dbReference type="SAM" id="Phobius"/>
    </source>
</evidence>
<dbReference type="AlphaFoldDB" id="A0A183FVA0"/>
<feature type="transmembrane region" description="Helical" evidence="1">
    <location>
        <begin position="20"/>
        <end position="44"/>
    </location>
</feature>
<keyword evidence="3" id="KW-1185">Reference proteome</keyword>
<dbReference type="OrthoDB" id="5875846at2759"/>
<dbReference type="EMBL" id="UZAH01027401">
    <property type="protein sequence ID" value="VDO91317.1"/>
    <property type="molecule type" value="Genomic_DNA"/>
</dbReference>
<reference evidence="2 3" key="1">
    <citation type="submission" date="2018-11" db="EMBL/GenBank/DDBJ databases">
        <authorList>
            <consortium name="Pathogen Informatics"/>
        </authorList>
    </citation>
    <scope>NUCLEOTIDE SEQUENCE [LARGE SCALE GENOMIC DNA]</scope>
</reference>
<organism evidence="3 4">
    <name type="scientific">Heligmosomoides polygyrus</name>
    <name type="common">Parasitic roundworm</name>
    <dbReference type="NCBI Taxonomy" id="6339"/>
    <lineage>
        <taxon>Eukaryota</taxon>
        <taxon>Metazoa</taxon>
        <taxon>Ecdysozoa</taxon>
        <taxon>Nematoda</taxon>
        <taxon>Chromadorea</taxon>
        <taxon>Rhabditida</taxon>
        <taxon>Rhabditina</taxon>
        <taxon>Rhabditomorpha</taxon>
        <taxon>Strongyloidea</taxon>
        <taxon>Heligmosomidae</taxon>
        <taxon>Heligmosomoides</taxon>
    </lineage>
</organism>
<keyword evidence="1" id="KW-0472">Membrane</keyword>
<protein>
    <submittedName>
        <fullName evidence="4">G_PROTEIN_RECEP_F1_2 domain-containing protein</fullName>
    </submittedName>
</protein>
<name>A0A183FVA0_HELPZ</name>
<proteinExistence type="predicted"/>
<dbReference type="WBParaSite" id="HPBE_0001221201-mRNA-1">
    <property type="protein sequence ID" value="HPBE_0001221201-mRNA-1"/>
    <property type="gene ID" value="HPBE_0001221201"/>
</dbReference>
<accession>A0A3P8A432</accession>
<reference evidence="4" key="2">
    <citation type="submission" date="2019-09" db="UniProtKB">
        <authorList>
            <consortium name="WormBaseParasite"/>
        </authorList>
    </citation>
    <scope>IDENTIFICATION</scope>
</reference>
<feature type="transmembrane region" description="Helical" evidence="1">
    <location>
        <begin position="198"/>
        <end position="218"/>
    </location>
</feature>
<sequence length="244" mass="27805">MLVLSVMVRKRYRRLSCYKIMIVLGFYDMCAISLNSLLSGYFLLTGANYCVNPTLIYITGGLALGEFVIRTCGSICDISFGTCDRQRGPSASSDDLFLWYGAHVCTMTEHLPRTITLVAADASCRESICHSGQQHSARKRKGSLWCGACLNCFVLVVNRLLDIWDKHYMEMKIFLVVDGHASKMMDPFQFFKGKRTNLVLLLPTAYFLYFTFFTRPVLFNSDHTAWFFTPFTSNHKIEEVPIET</sequence>